<dbReference type="Gene3D" id="1.20.1270.180">
    <property type="match status" value="1"/>
</dbReference>
<dbReference type="InterPro" id="IPR009739">
    <property type="entry name" value="LprI-like_N"/>
</dbReference>
<evidence type="ECO:0000259" key="2">
    <source>
        <dbReference type="Pfam" id="PF07007"/>
    </source>
</evidence>
<name>A0A2P7BWN7_9HYPH</name>
<gene>
    <name evidence="3" type="ORF">CU102_02200</name>
</gene>
<protein>
    <submittedName>
        <fullName evidence="3">Urease-associated protein</fullName>
    </submittedName>
</protein>
<dbReference type="EMBL" id="PGGO01000001">
    <property type="protein sequence ID" value="PSH70878.1"/>
    <property type="molecule type" value="Genomic_DNA"/>
</dbReference>
<dbReference type="PANTHER" id="PTHR39176:SF1">
    <property type="entry name" value="PERIPLASMIC PROTEIN"/>
    <property type="match status" value="1"/>
</dbReference>
<dbReference type="Proteomes" id="UP000241444">
    <property type="component" value="Unassembled WGS sequence"/>
</dbReference>
<evidence type="ECO:0000256" key="1">
    <source>
        <dbReference type="SAM" id="SignalP"/>
    </source>
</evidence>
<dbReference type="Pfam" id="PF07007">
    <property type="entry name" value="LprI"/>
    <property type="match status" value="1"/>
</dbReference>
<reference evidence="4" key="1">
    <citation type="submission" date="2017-11" db="EMBL/GenBank/DDBJ databases">
        <authorList>
            <person name="Kuznetsova I."/>
            <person name="Sazanova A."/>
            <person name="Chirak E."/>
            <person name="Safronova V."/>
            <person name="Willems A."/>
        </authorList>
    </citation>
    <scope>NUCLEOTIDE SEQUENCE [LARGE SCALE GENOMIC DNA]</scope>
    <source>
        <strain evidence="4">STM 196</strain>
    </source>
</reference>
<proteinExistence type="predicted"/>
<keyword evidence="4" id="KW-1185">Reference proteome</keyword>
<dbReference type="AlphaFoldDB" id="A0A2P7BWN7"/>
<keyword evidence="1" id="KW-0732">Signal</keyword>
<comment type="caution">
    <text evidence="3">The sequence shown here is derived from an EMBL/GenBank/DDBJ whole genome shotgun (WGS) entry which is preliminary data.</text>
</comment>
<feature type="domain" description="Lysozyme inhibitor LprI-like N-terminal" evidence="2">
    <location>
        <begin position="24"/>
        <end position="115"/>
    </location>
</feature>
<sequence length="134" mass="14652">MMRALLLSVALVLAAPAFAEENCGDKTNQTDMNICSGQQYSKADDELNKVYKEIEGRLKDDADTKKLLVEAQRGWVGFRDAECAFSSSTVQGGTAYPFISNTCLAEMTKTRINELKGYLQCNEGDLDCPVPAAN</sequence>
<organism evidence="3 4">
    <name type="scientific">Phyllobacterium brassicacearum</name>
    <dbReference type="NCBI Taxonomy" id="314235"/>
    <lineage>
        <taxon>Bacteria</taxon>
        <taxon>Pseudomonadati</taxon>
        <taxon>Pseudomonadota</taxon>
        <taxon>Alphaproteobacteria</taxon>
        <taxon>Hyphomicrobiales</taxon>
        <taxon>Phyllobacteriaceae</taxon>
        <taxon>Phyllobacterium</taxon>
    </lineage>
</organism>
<feature type="chain" id="PRO_5015162615" evidence="1">
    <location>
        <begin position="20"/>
        <end position="134"/>
    </location>
</feature>
<feature type="signal peptide" evidence="1">
    <location>
        <begin position="1"/>
        <end position="19"/>
    </location>
</feature>
<evidence type="ECO:0000313" key="3">
    <source>
        <dbReference type="EMBL" id="PSH70878.1"/>
    </source>
</evidence>
<evidence type="ECO:0000313" key="4">
    <source>
        <dbReference type="Proteomes" id="UP000241444"/>
    </source>
</evidence>
<accession>A0A2P7BWN7</accession>
<dbReference type="PANTHER" id="PTHR39176">
    <property type="entry name" value="PERIPLASMIC PROTEIN-RELATED"/>
    <property type="match status" value="1"/>
</dbReference>
<dbReference type="OrthoDB" id="7340239at2"/>